<dbReference type="HOGENOM" id="CLU_2730204_0_0_2"/>
<dbReference type="eggNOG" id="arCOG01630">
    <property type="taxonomic scope" value="Archaea"/>
</dbReference>
<dbReference type="RefSeq" id="WP_006053540.1">
    <property type="nucleotide sequence ID" value="NC_014729.1"/>
</dbReference>
<evidence type="ECO:0000313" key="4">
    <source>
        <dbReference type="Proteomes" id="UP000006663"/>
    </source>
</evidence>
<dbReference type="AlphaFoldDB" id="E4NLT3"/>
<dbReference type="Gene3D" id="3.30.1330.40">
    <property type="entry name" value="RutC-like"/>
    <property type="match status" value="1"/>
</dbReference>
<name>E4NLT3_HALBP</name>
<feature type="region of interest" description="Disordered" evidence="1">
    <location>
        <begin position="1"/>
        <end position="21"/>
    </location>
</feature>
<dbReference type="EMBL" id="CP001690">
    <property type="protein sequence ID" value="ADQ68383.1"/>
    <property type="molecule type" value="Genomic_DNA"/>
</dbReference>
<dbReference type="EMBL" id="AOHT01000005">
    <property type="protein sequence ID" value="ELY31346.1"/>
    <property type="molecule type" value="Genomic_DNA"/>
</dbReference>
<evidence type="ECO:0000313" key="2">
    <source>
        <dbReference type="EMBL" id="ADQ68383.1"/>
    </source>
</evidence>
<sequence length="71" mass="7726">MERRHVSSGTEREPRAGYSRAVRVGPHVHVSGTTETNDDGEIVGEGDAYEQTKQALQSVEIEATAVVDEET</sequence>
<organism evidence="2 4">
    <name type="scientific">Halogeometricum borinquense (strain ATCC 700274 / DSM 11551 / JCM 10706 / KCTC 4070 / PR3)</name>
    <dbReference type="NCBI Taxonomy" id="469382"/>
    <lineage>
        <taxon>Archaea</taxon>
        <taxon>Methanobacteriati</taxon>
        <taxon>Methanobacteriota</taxon>
        <taxon>Stenosarchaea group</taxon>
        <taxon>Halobacteria</taxon>
        <taxon>Halobacteriales</taxon>
        <taxon>Haloferacaceae</taxon>
        <taxon>Halogeometricum</taxon>
    </lineage>
</organism>
<dbReference type="GeneID" id="9994660"/>
<dbReference type="Proteomes" id="UP000011585">
    <property type="component" value="Unassembled WGS sequence"/>
</dbReference>
<evidence type="ECO:0000313" key="3">
    <source>
        <dbReference type="EMBL" id="ELY31346.1"/>
    </source>
</evidence>
<dbReference type="InterPro" id="IPR035959">
    <property type="entry name" value="RutC-like_sf"/>
</dbReference>
<dbReference type="Proteomes" id="UP000006663">
    <property type="component" value="Chromosome"/>
</dbReference>
<evidence type="ECO:0000313" key="5">
    <source>
        <dbReference type="Proteomes" id="UP000011585"/>
    </source>
</evidence>
<accession>E4NLT3</accession>
<dbReference type="SUPFAM" id="SSF55298">
    <property type="entry name" value="YjgF-like"/>
    <property type="match status" value="1"/>
</dbReference>
<dbReference type="PANTHER" id="PTHR43857">
    <property type="entry name" value="BLR7761 PROTEIN"/>
    <property type="match status" value="1"/>
</dbReference>
<proteinExistence type="predicted"/>
<dbReference type="OrthoDB" id="197953at2157"/>
<keyword evidence="4" id="KW-1185">Reference proteome</keyword>
<dbReference type="PANTHER" id="PTHR43857:SF1">
    <property type="entry name" value="YJGH FAMILY PROTEIN"/>
    <property type="match status" value="1"/>
</dbReference>
<dbReference type="STRING" id="469382.Hbor_28420"/>
<protein>
    <submittedName>
        <fullName evidence="2 3">Translation initiation inhibitor, yjgF family</fullName>
    </submittedName>
</protein>
<dbReference type="InterPro" id="IPR006175">
    <property type="entry name" value="YjgF/YER057c/UK114"/>
</dbReference>
<dbReference type="Pfam" id="PF01042">
    <property type="entry name" value="Ribonuc_L-PSP"/>
    <property type="match status" value="1"/>
</dbReference>
<evidence type="ECO:0000256" key="1">
    <source>
        <dbReference type="SAM" id="MobiDB-lite"/>
    </source>
</evidence>
<dbReference type="KEGG" id="hbo:Hbor_28420"/>
<gene>
    <name evidence="2" type="ordered locus">Hbor_28420</name>
    <name evidence="3" type="ORF">C499_01120</name>
</gene>
<feature type="compositionally biased region" description="Basic and acidic residues" evidence="1">
    <location>
        <begin position="1"/>
        <end position="15"/>
    </location>
</feature>
<reference evidence="3 5" key="2">
    <citation type="journal article" date="2014" name="PLoS Genet.">
        <title>Phylogenetically driven sequencing of extremely halophilic archaea reveals strategies for static and dynamic osmo-response.</title>
        <authorList>
            <person name="Becker E.A."/>
            <person name="Seitzer P.M."/>
            <person name="Tritt A."/>
            <person name="Larsen D."/>
            <person name="Krusor M."/>
            <person name="Yao A.I."/>
            <person name="Wu D."/>
            <person name="Madern D."/>
            <person name="Eisen J.A."/>
            <person name="Darling A.E."/>
            <person name="Facciotti M.T."/>
        </authorList>
    </citation>
    <scope>NUCLEOTIDE SEQUENCE [LARGE SCALE GENOMIC DNA]</scope>
    <source>
        <strain evidence="3 5">DSM 11551</strain>
    </source>
</reference>
<reference evidence="2 4" key="1">
    <citation type="journal article" date="2009" name="Stand. Genomic Sci.">
        <title>Complete genome sequence of Halogeometricum borinquense type strain (PR3).</title>
        <authorList>
            <person name="Malfatti S."/>
            <person name="Tindall B.J."/>
            <person name="Schneider S."/>
            <person name="Fahnrich R."/>
            <person name="Lapidus A."/>
            <person name="Labuttii K."/>
            <person name="Copeland A."/>
            <person name="Glavina Del Rio T."/>
            <person name="Nolan M."/>
            <person name="Chen F."/>
            <person name="Lucas S."/>
            <person name="Tice H."/>
            <person name="Cheng J.F."/>
            <person name="Bruce D."/>
            <person name="Goodwin L."/>
            <person name="Pitluck S."/>
            <person name="Anderson I."/>
            <person name="Pati A."/>
            <person name="Ivanova N."/>
            <person name="Mavromatis K."/>
            <person name="Chen A."/>
            <person name="Palaniappan K."/>
            <person name="D'haeseleer P."/>
            <person name="Goker M."/>
            <person name="Bristow J."/>
            <person name="Eisen J.A."/>
            <person name="Markowitz V."/>
            <person name="Hugenholtz P."/>
            <person name="Kyrpides N.C."/>
            <person name="Klenk H.P."/>
            <person name="Chain P."/>
        </authorList>
    </citation>
    <scope>NUCLEOTIDE SEQUENCE [LARGE SCALE GENOMIC DNA]</scope>
    <source>
        <strain evidence="4">ATCC 700274 / DSM 11551 / JCM 10706 / KCTC 4070 / PR3</strain>
        <strain evidence="2">PR 3</strain>
    </source>
</reference>